<dbReference type="GO" id="GO:0005524">
    <property type="term" value="F:ATP binding"/>
    <property type="evidence" value="ECO:0007669"/>
    <property type="project" value="UniProtKB-KW"/>
</dbReference>
<sequence length="99" mass="11410">MEKSDVYSFGVLLLQLLTSKHAMFRSSDGKVHKYLVDWFLLNVECGCLLEVVDDSIREKGSAEQFQAFMEIALRCTREKGEERPAMKEVVLELRRIKGL</sequence>
<dbReference type="PANTHER" id="PTHR27005:SF466">
    <property type="entry name" value="NON-FUNCTIONAL PSEUDOKINASE ZED1-LIKE"/>
    <property type="match status" value="1"/>
</dbReference>
<keyword evidence="3" id="KW-0418">Kinase</keyword>
<dbReference type="GO" id="GO:0005886">
    <property type="term" value="C:plasma membrane"/>
    <property type="evidence" value="ECO:0007669"/>
    <property type="project" value="TreeGrafter"/>
</dbReference>
<dbReference type="AlphaFoldDB" id="A0AAV9A7E3"/>
<proteinExistence type="predicted"/>
<dbReference type="PANTHER" id="PTHR27005">
    <property type="entry name" value="WALL-ASSOCIATED RECEPTOR KINASE-LIKE 21"/>
    <property type="match status" value="1"/>
</dbReference>
<evidence type="ECO:0000313" key="3">
    <source>
        <dbReference type="EMBL" id="KAK1260043.1"/>
    </source>
</evidence>
<evidence type="ECO:0000313" key="4">
    <source>
        <dbReference type="Proteomes" id="UP001179952"/>
    </source>
</evidence>
<organism evidence="3 4">
    <name type="scientific">Acorus gramineus</name>
    <name type="common">Dwarf sweet flag</name>
    <dbReference type="NCBI Taxonomy" id="55184"/>
    <lineage>
        <taxon>Eukaryota</taxon>
        <taxon>Viridiplantae</taxon>
        <taxon>Streptophyta</taxon>
        <taxon>Embryophyta</taxon>
        <taxon>Tracheophyta</taxon>
        <taxon>Spermatophyta</taxon>
        <taxon>Magnoliopsida</taxon>
        <taxon>Liliopsida</taxon>
        <taxon>Acoraceae</taxon>
        <taxon>Acorus</taxon>
    </lineage>
</organism>
<dbReference type="SUPFAM" id="SSF56112">
    <property type="entry name" value="Protein kinase-like (PK-like)"/>
    <property type="match status" value="1"/>
</dbReference>
<comment type="caution">
    <text evidence="3">The sequence shown here is derived from an EMBL/GenBank/DDBJ whole genome shotgun (WGS) entry which is preliminary data.</text>
</comment>
<dbReference type="Gene3D" id="1.10.510.10">
    <property type="entry name" value="Transferase(Phosphotransferase) domain 1"/>
    <property type="match status" value="1"/>
</dbReference>
<keyword evidence="3" id="KW-0675">Receptor</keyword>
<keyword evidence="3" id="KW-0808">Transferase</keyword>
<protein>
    <submittedName>
        <fullName evidence="3">Wall-associated receptor kinase-like 4</fullName>
    </submittedName>
</protein>
<reference evidence="3" key="2">
    <citation type="submission" date="2023-06" db="EMBL/GenBank/DDBJ databases">
        <authorList>
            <person name="Ma L."/>
            <person name="Liu K.-W."/>
            <person name="Li Z."/>
            <person name="Hsiao Y.-Y."/>
            <person name="Qi Y."/>
            <person name="Fu T."/>
            <person name="Tang G."/>
            <person name="Zhang D."/>
            <person name="Sun W.-H."/>
            <person name="Liu D.-K."/>
            <person name="Li Y."/>
            <person name="Chen G.-Z."/>
            <person name="Liu X.-D."/>
            <person name="Liao X.-Y."/>
            <person name="Jiang Y.-T."/>
            <person name="Yu X."/>
            <person name="Hao Y."/>
            <person name="Huang J."/>
            <person name="Zhao X.-W."/>
            <person name="Ke S."/>
            <person name="Chen Y.-Y."/>
            <person name="Wu W.-L."/>
            <person name="Hsu J.-L."/>
            <person name="Lin Y.-F."/>
            <person name="Huang M.-D."/>
            <person name="Li C.-Y."/>
            <person name="Huang L."/>
            <person name="Wang Z.-W."/>
            <person name="Zhao X."/>
            <person name="Zhong W.-Y."/>
            <person name="Peng D.-H."/>
            <person name="Ahmad S."/>
            <person name="Lan S."/>
            <person name="Zhang J.-S."/>
            <person name="Tsai W.-C."/>
            <person name="Van De Peer Y."/>
            <person name="Liu Z.-J."/>
        </authorList>
    </citation>
    <scope>NUCLEOTIDE SEQUENCE</scope>
    <source>
        <strain evidence="3">SCP</strain>
        <tissue evidence="3">Leaves</tissue>
    </source>
</reference>
<accession>A0AAV9A7E3</accession>
<dbReference type="InterPro" id="IPR045274">
    <property type="entry name" value="WAK-like"/>
</dbReference>
<keyword evidence="1" id="KW-0547">Nucleotide-binding</keyword>
<name>A0AAV9A7E3_ACOGR</name>
<keyword evidence="2" id="KW-0067">ATP-binding</keyword>
<dbReference type="GO" id="GO:0004674">
    <property type="term" value="F:protein serine/threonine kinase activity"/>
    <property type="evidence" value="ECO:0007669"/>
    <property type="project" value="TreeGrafter"/>
</dbReference>
<gene>
    <name evidence="3" type="ORF">QJS04_geneDACA010301</name>
</gene>
<evidence type="ECO:0000256" key="2">
    <source>
        <dbReference type="ARBA" id="ARBA00022840"/>
    </source>
</evidence>
<keyword evidence="4" id="KW-1185">Reference proteome</keyword>
<dbReference type="Proteomes" id="UP001179952">
    <property type="component" value="Unassembled WGS sequence"/>
</dbReference>
<dbReference type="InterPro" id="IPR011009">
    <property type="entry name" value="Kinase-like_dom_sf"/>
</dbReference>
<dbReference type="EMBL" id="JAUJYN010000012">
    <property type="protein sequence ID" value="KAK1260043.1"/>
    <property type="molecule type" value="Genomic_DNA"/>
</dbReference>
<evidence type="ECO:0000256" key="1">
    <source>
        <dbReference type="ARBA" id="ARBA00022741"/>
    </source>
</evidence>
<dbReference type="GO" id="GO:0007166">
    <property type="term" value="P:cell surface receptor signaling pathway"/>
    <property type="evidence" value="ECO:0007669"/>
    <property type="project" value="InterPro"/>
</dbReference>
<reference evidence="3" key="1">
    <citation type="journal article" date="2023" name="Nat. Commun.">
        <title>Diploid and tetraploid genomes of Acorus and the evolution of monocots.</title>
        <authorList>
            <person name="Ma L."/>
            <person name="Liu K.W."/>
            <person name="Li Z."/>
            <person name="Hsiao Y.Y."/>
            <person name="Qi Y."/>
            <person name="Fu T."/>
            <person name="Tang G.D."/>
            <person name="Zhang D."/>
            <person name="Sun W.H."/>
            <person name="Liu D.K."/>
            <person name="Li Y."/>
            <person name="Chen G.Z."/>
            <person name="Liu X.D."/>
            <person name="Liao X.Y."/>
            <person name="Jiang Y.T."/>
            <person name="Yu X."/>
            <person name="Hao Y."/>
            <person name="Huang J."/>
            <person name="Zhao X.W."/>
            <person name="Ke S."/>
            <person name="Chen Y.Y."/>
            <person name="Wu W.L."/>
            <person name="Hsu J.L."/>
            <person name="Lin Y.F."/>
            <person name="Huang M.D."/>
            <person name="Li C.Y."/>
            <person name="Huang L."/>
            <person name="Wang Z.W."/>
            <person name="Zhao X."/>
            <person name="Zhong W.Y."/>
            <person name="Peng D.H."/>
            <person name="Ahmad S."/>
            <person name="Lan S."/>
            <person name="Zhang J.S."/>
            <person name="Tsai W.C."/>
            <person name="Van de Peer Y."/>
            <person name="Liu Z.J."/>
        </authorList>
    </citation>
    <scope>NUCLEOTIDE SEQUENCE</scope>
    <source>
        <strain evidence="3">SCP</strain>
    </source>
</reference>